<feature type="region of interest" description="Disordered" evidence="1">
    <location>
        <begin position="118"/>
        <end position="148"/>
    </location>
</feature>
<proteinExistence type="predicted"/>
<evidence type="ECO:0000256" key="1">
    <source>
        <dbReference type="SAM" id="MobiDB-lite"/>
    </source>
</evidence>
<sequence length="148" mass="16530">MRRFLAFWDFSRFSVHGDIQAVFEFDPPRSVMDQIYAAEDTSGQIPYVTSQDFALDGKPPARSPLSRGKTRKDSFGTVAGLTEHLSEFLHEHGGGDIRDRLEALEETTNRMEALLIKLGQNMGDDDSDRDPAMSRALRDHTNALGEAS</sequence>
<comment type="caution">
    <text evidence="2">The sequence shown here is derived from an EMBL/GenBank/DDBJ whole genome shotgun (WGS) entry which is preliminary data.</text>
</comment>
<dbReference type="Proteomes" id="UP001590950">
    <property type="component" value="Unassembled WGS sequence"/>
</dbReference>
<feature type="region of interest" description="Disordered" evidence="1">
    <location>
        <begin position="52"/>
        <end position="74"/>
    </location>
</feature>
<evidence type="ECO:0000313" key="2">
    <source>
        <dbReference type="EMBL" id="KAL2036451.1"/>
    </source>
</evidence>
<gene>
    <name evidence="2" type="ORF">N7G274_010818</name>
</gene>
<accession>A0ABR3ZUT0</accession>
<dbReference type="EMBL" id="JBEFKJ010000085">
    <property type="protein sequence ID" value="KAL2036451.1"/>
    <property type="molecule type" value="Genomic_DNA"/>
</dbReference>
<keyword evidence="3" id="KW-1185">Reference proteome</keyword>
<organism evidence="2 3">
    <name type="scientific">Stereocaulon virgatum</name>
    <dbReference type="NCBI Taxonomy" id="373712"/>
    <lineage>
        <taxon>Eukaryota</taxon>
        <taxon>Fungi</taxon>
        <taxon>Dikarya</taxon>
        <taxon>Ascomycota</taxon>
        <taxon>Pezizomycotina</taxon>
        <taxon>Lecanoromycetes</taxon>
        <taxon>OSLEUM clade</taxon>
        <taxon>Lecanoromycetidae</taxon>
        <taxon>Lecanorales</taxon>
        <taxon>Lecanorineae</taxon>
        <taxon>Stereocaulaceae</taxon>
        <taxon>Stereocaulon</taxon>
    </lineage>
</organism>
<protein>
    <submittedName>
        <fullName evidence="2">Uncharacterized protein</fullName>
    </submittedName>
</protein>
<evidence type="ECO:0000313" key="3">
    <source>
        <dbReference type="Proteomes" id="UP001590950"/>
    </source>
</evidence>
<reference evidence="2 3" key="1">
    <citation type="submission" date="2024-09" db="EMBL/GenBank/DDBJ databases">
        <title>Rethinking Asexuality: The Enigmatic Case of Functional Sexual Genes in Lepraria (Stereocaulaceae).</title>
        <authorList>
            <person name="Doellman M."/>
            <person name="Sun Y."/>
            <person name="Barcenas-Pena A."/>
            <person name="Lumbsch H.T."/>
            <person name="Grewe F."/>
        </authorList>
    </citation>
    <scope>NUCLEOTIDE SEQUENCE [LARGE SCALE GENOMIC DNA]</scope>
    <source>
        <strain evidence="2 3">Mercado 3170</strain>
    </source>
</reference>
<feature type="compositionally biased region" description="Basic and acidic residues" evidence="1">
    <location>
        <begin position="129"/>
        <end position="141"/>
    </location>
</feature>
<name>A0ABR3ZUT0_9LECA</name>